<accession>A0A812NX15</accession>
<keyword evidence="3" id="KW-1185">Reference proteome</keyword>
<evidence type="ECO:0000313" key="3">
    <source>
        <dbReference type="Proteomes" id="UP000601435"/>
    </source>
</evidence>
<proteinExistence type="predicted"/>
<reference evidence="2" key="1">
    <citation type="submission" date="2021-02" db="EMBL/GenBank/DDBJ databases">
        <authorList>
            <person name="Dougan E. K."/>
            <person name="Rhodes N."/>
            <person name="Thang M."/>
            <person name="Chan C."/>
        </authorList>
    </citation>
    <scope>NUCLEOTIDE SEQUENCE</scope>
</reference>
<dbReference type="Proteomes" id="UP000601435">
    <property type="component" value="Unassembled WGS sequence"/>
</dbReference>
<evidence type="ECO:0000313" key="2">
    <source>
        <dbReference type="EMBL" id="CAE7324494.1"/>
    </source>
</evidence>
<dbReference type="AlphaFoldDB" id="A0A812NX15"/>
<evidence type="ECO:0000256" key="1">
    <source>
        <dbReference type="SAM" id="MobiDB-lite"/>
    </source>
</evidence>
<feature type="region of interest" description="Disordered" evidence="1">
    <location>
        <begin position="94"/>
        <end position="113"/>
    </location>
</feature>
<organism evidence="2 3">
    <name type="scientific">Symbiodinium necroappetens</name>
    <dbReference type="NCBI Taxonomy" id="1628268"/>
    <lineage>
        <taxon>Eukaryota</taxon>
        <taxon>Sar</taxon>
        <taxon>Alveolata</taxon>
        <taxon>Dinophyceae</taxon>
        <taxon>Suessiales</taxon>
        <taxon>Symbiodiniaceae</taxon>
        <taxon>Symbiodinium</taxon>
    </lineage>
</organism>
<dbReference type="EMBL" id="CAJNJA010013579">
    <property type="protein sequence ID" value="CAE7324494.1"/>
    <property type="molecule type" value="Genomic_DNA"/>
</dbReference>
<gene>
    <name evidence="2" type="ORF">SNEC2469_LOCUS8169</name>
</gene>
<sequence length="113" mass="12748">MEDPLNEGPLVDELLELQEARRAADACEEKFWAQFQNLGSEHCEAIVRELKGLRDAEGAAIFARRYMGWEICNNPEWLLEEVEFLRSIGSISQAARTATGKYPPKSVLDPLPT</sequence>
<protein>
    <submittedName>
        <fullName evidence="2">Uncharacterized protein</fullName>
    </submittedName>
</protein>
<comment type="caution">
    <text evidence="2">The sequence shown here is derived from an EMBL/GenBank/DDBJ whole genome shotgun (WGS) entry which is preliminary data.</text>
</comment>
<name>A0A812NX15_9DINO</name>